<organism evidence="4 5">
    <name type="scientific">Pectinatus brassicae</name>
    <dbReference type="NCBI Taxonomy" id="862415"/>
    <lineage>
        <taxon>Bacteria</taxon>
        <taxon>Bacillati</taxon>
        <taxon>Bacillota</taxon>
        <taxon>Negativicutes</taxon>
        <taxon>Selenomonadales</taxon>
        <taxon>Selenomonadaceae</taxon>
        <taxon>Pectinatus</taxon>
    </lineage>
</organism>
<dbReference type="Pfam" id="PF13669">
    <property type="entry name" value="Glyoxalase_4"/>
    <property type="match status" value="1"/>
</dbReference>
<comment type="caution">
    <text evidence="4">The sequence shown here is derived from an EMBL/GenBank/DDBJ whole genome shotgun (WGS) entry which is preliminary data.</text>
</comment>
<keyword evidence="2" id="KW-0479">Metal-binding</keyword>
<dbReference type="InterPro" id="IPR017515">
    <property type="entry name" value="MeMalonyl-CoA_epimerase"/>
</dbReference>
<dbReference type="Gene3D" id="3.10.180.10">
    <property type="entry name" value="2,3-Dihydroxybiphenyl 1,2-Dioxygenase, domain 1"/>
    <property type="match status" value="1"/>
</dbReference>
<keyword evidence="4" id="KW-0413">Isomerase</keyword>
<dbReference type="NCBIfam" id="TIGR03081">
    <property type="entry name" value="metmalonyl_epim"/>
    <property type="match status" value="1"/>
</dbReference>
<gene>
    <name evidence="4" type="ORF">HNR32_001784</name>
</gene>
<dbReference type="InterPro" id="IPR037523">
    <property type="entry name" value="VOC_core"/>
</dbReference>
<dbReference type="PROSITE" id="PS51819">
    <property type="entry name" value="VOC"/>
    <property type="match status" value="1"/>
</dbReference>
<dbReference type="InterPro" id="IPR029068">
    <property type="entry name" value="Glyas_Bleomycin-R_OHBP_Dase"/>
</dbReference>
<dbReference type="Proteomes" id="UP000559117">
    <property type="component" value="Unassembled WGS sequence"/>
</dbReference>
<dbReference type="EMBL" id="JACHFH010000020">
    <property type="protein sequence ID" value="MBB5336634.1"/>
    <property type="molecule type" value="Genomic_DNA"/>
</dbReference>
<evidence type="ECO:0000313" key="5">
    <source>
        <dbReference type="Proteomes" id="UP000559117"/>
    </source>
</evidence>
<protein>
    <submittedName>
        <fullName evidence="4">Methylmalonyl-CoA/ethylmalonyl-CoA epimerase</fullName>
        <ecNumber evidence="4">5.1.99.1</ecNumber>
    </submittedName>
</protein>
<dbReference type="SUPFAM" id="SSF54593">
    <property type="entry name" value="Glyoxalase/Bleomycin resistance protein/Dihydroxybiphenyl dioxygenase"/>
    <property type="match status" value="1"/>
</dbReference>
<evidence type="ECO:0000259" key="3">
    <source>
        <dbReference type="PROSITE" id="PS51819"/>
    </source>
</evidence>
<evidence type="ECO:0000313" key="4">
    <source>
        <dbReference type="EMBL" id="MBB5336634.1"/>
    </source>
</evidence>
<dbReference type="PANTHER" id="PTHR43048:SF3">
    <property type="entry name" value="METHYLMALONYL-COA EPIMERASE, MITOCHONDRIAL"/>
    <property type="match status" value="1"/>
</dbReference>
<reference evidence="4 5" key="1">
    <citation type="submission" date="2020-08" db="EMBL/GenBank/DDBJ databases">
        <title>Genomic Encyclopedia of Type Strains, Phase IV (KMG-IV): sequencing the most valuable type-strain genomes for metagenomic binning, comparative biology and taxonomic classification.</title>
        <authorList>
            <person name="Goeker M."/>
        </authorList>
    </citation>
    <scope>NUCLEOTIDE SEQUENCE [LARGE SCALE GENOMIC DNA]</scope>
    <source>
        <strain evidence="4 5">DSM 24661</strain>
    </source>
</reference>
<dbReference type="GO" id="GO:0004493">
    <property type="term" value="F:methylmalonyl-CoA epimerase activity"/>
    <property type="evidence" value="ECO:0007669"/>
    <property type="project" value="UniProtKB-EC"/>
</dbReference>
<dbReference type="AlphaFoldDB" id="A0A840UUZ1"/>
<accession>A0A840UUZ1</accession>
<dbReference type="GO" id="GO:0046491">
    <property type="term" value="P:L-methylmalonyl-CoA metabolic process"/>
    <property type="evidence" value="ECO:0007669"/>
    <property type="project" value="TreeGrafter"/>
</dbReference>
<sequence>MFKVECVDHIGIAVPNLEEAKQFYTDVLGLECTGEEEVAEQKVKTAFIPTGEAEVELLESTSPDGPIAKFLEKNGGRQGIQHIALRVDDIEAAIADLTAKGVRMIDAKPRKGAGGTSIAFMHPKASGVLLELCQRNK</sequence>
<proteinExistence type="inferred from homology"/>
<dbReference type="CDD" id="cd07249">
    <property type="entry name" value="MMCE"/>
    <property type="match status" value="1"/>
</dbReference>
<dbReference type="RefSeq" id="WP_183861742.1">
    <property type="nucleotide sequence ID" value="NZ_JACHFH010000020.1"/>
</dbReference>
<dbReference type="PANTHER" id="PTHR43048">
    <property type="entry name" value="METHYLMALONYL-COA EPIMERASE"/>
    <property type="match status" value="1"/>
</dbReference>
<feature type="domain" description="VOC" evidence="3">
    <location>
        <begin position="6"/>
        <end position="135"/>
    </location>
</feature>
<dbReference type="GO" id="GO:0046872">
    <property type="term" value="F:metal ion binding"/>
    <property type="evidence" value="ECO:0007669"/>
    <property type="project" value="UniProtKB-KW"/>
</dbReference>
<name>A0A840UUZ1_9FIRM</name>
<dbReference type="EC" id="5.1.99.1" evidence="4"/>
<evidence type="ECO:0000256" key="1">
    <source>
        <dbReference type="ARBA" id="ARBA00009308"/>
    </source>
</evidence>
<keyword evidence="5" id="KW-1185">Reference proteome</keyword>
<comment type="similarity">
    <text evidence="1">Belongs to the methylmalonyl-CoA epimerase family.</text>
</comment>
<dbReference type="InterPro" id="IPR051785">
    <property type="entry name" value="MMCE/EMCE_epimerase"/>
</dbReference>
<evidence type="ECO:0000256" key="2">
    <source>
        <dbReference type="ARBA" id="ARBA00022723"/>
    </source>
</evidence>